<dbReference type="AlphaFoldDB" id="A0A6M3XYW3"/>
<name>A0A6M3XYW3_9ZZZZ</name>
<gene>
    <name evidence="1" type="ORF">TM448B04171_0013</name>
</gene>
<protein>
    <submittedName>
        <fullName evidence="1">Uncharacterized protein</fullName>
    </submittedName>
</protein>
<dbReference type="EMBL" id="MT145065">
    <property type="protein sequence ID" value="QJI03185.1"/>
    <property type="molecule type" value="Genomic_DNA"/>
</dbReference>
<evidence type="ECO:0000313" key="1">
    <source>
        <dbReference type="EMBL" id="QJI03185.1"/>
    </source>
</evidence>
<proteinExistence type="predicted"/>
<sequence>MTKKEKITKSKIDFIEWLTCPYCKKLIFRGHPEMVGCLKEWKKQSDVRIKKIFKSKCQKKKK</sequence>
<organism evidence="1">
    <name type="scientific">viral metagenome</name>
    <dbReference type="NCBI Taxonomy" id="1070528"/>
    <lineage>
        <taxon>unclassified sequences</taxon>
        <taxon>metagenomes</taxon>
        <taxon>organismal metagenomes</taxon>
    </lineage>
</organism>
<accession>A0A6M3XYW3</accession>
<reference evidence="1" key="1">
    <citation type="submission" date="2020-03" db="EMBL/GenBank/DDBJ databases">
        <title>The deep terrestrial virosphere.</title>
        <authorList>
            <person name="Holmfeldt K."/>
            <person name="Nilsson E."/>
            <person name="Simone D."/>
            <person name="Lopez-Fernandez M."/>
            <person name="Wu X."/>
            <person name="de Brujin I."/>
            <person name="Lundin D."/>
            <person name="Andersson A."/>
            <person name="Bertilsson S."/>
            <person name="Dopson M."/>
        </authorList>
    </citation>
    <scope>NUCLEOTIDE SEQUENCE</scope>
    <source>
        <strain evidence="1">TM448B04171</strain>
    </source>
</reference>